<evidence type="ECO:0000313" key="1">
    <source>
        <dbReference type="EMBL" id="MFC7347985.1"/>
    </source>
</evidence>
<name>A0ABW2M3K3_9FLAO</name>
<proteinExistence type="predicted"/>
<protein>
    <submittedName>
        <fullName evidence="1">Uncharacterized protein</fullName>
    </submittedName>
</protein>
<dbReference type="RefSeq" id="WP_378180815.1">
    <property type="nucleotide sequence ID" value="NZ_JBHTCR010000007.1"/>
</dbReference>
<comment type="caution">
    <text evidence="1">The sequence shown here is derived from an EMBL/GenBank/DDBJ whole genome shotgun (WGS) entry which is preliminary data.</text>
</comment>
<accession>A0ABW2M3K3</accession>
<evidence type="ECO:0000313" key="2">
    <source>
        <dbReference type="Proteomes" id="UP001596550"/>
    </source>
</evidence>
<reference evidence="2" key="1">
    <citation type="journal article" date="2019" name="Int. J. Syst. Evol. Microbiol.">
        <title>The Global Catalogue of Microorganisms (GCM) 10K type strain sequencing project: providing services to taxonomists for standard genome sequencing and annotation.</title>
        <authorList>
            <consortium name="The Broad Institute Genomics Platform"/>
            <consortium name="The Broad Institute Genome Sequencing Center for Infectious Disease"/>
            <person name="Wu L."/>
            <person name="Ma J."/>
        </authorList>
    </citation>
    <scope>NUCLEOTIDE SEQUENCE [LARGE SCALE GENOMIC DNA]</scope>
    <source>
        <strain evidence="2">CCUG 54781</strain>
    </source>
</reference>
<gene>
    <name evidence="1" type="ORF">ACFQO9_14760</name>
</gene>
<sequence length="177" mass="19071">MKNLAIIIFSIISMTGFSQVAIGKSSVSSNSVSLEFGNQNRGLLLPWVTNTDDVAGAVDGTMVYALNDKKVKVKYVSGWKDLSVNSEGKTIDPVTNVDGVAIQDAANENLNAKVSIGEPSSTPGILVLEDTDKAMILPKVADPHLNIMNPSPGMMVYDTTKKLLAVFNGTFWSYWRS</sequence>
<dbReference type="Proteomes" id="UP001596550">
    <property type="component" value="Unassembled WGS sequence"/>
</dbReference>
<dbReference type="EMBL" id="JBHTCR010000007">
    <property type="protein sequence ID" value="MFC7347985.1"/>
    <property type="molecule type" value="Genomic_DNA"/>
</dbReference>
<keyword evidence="2" id="KW-1185">Reference proteome</keyword>
<organism evidence="1 2">
    <name type="scientific">Chryseobacterium zhengzhouense</name>
    <dbReference type="NCBI Taxonomy" id="1636086"/>
    <lineage>
        <taxon>Bacteria</taxon>
        <taxon>Pseudomonadati</taxon>
        <taxon>Bacteroidota</taxon>
        <taxon>Flavobacteriia</taxon>
        <taxon>Flavobacteriales</taxon>
        <taxon>Weeksellaceae</taxon>
        <taxon>Chryseobacterium group</taxon>
        <taxon>Chryseobacterium</taxon>
    </lineage>
</organism>